<dbReference type="Gene3D" id="1.10.10.10">
    <property type="entry name" value="Winged helix-like DNA-binding domain superfamily/Winged helix DNA-binding domain"/>
    <property type="match status" value="1"/>
</dbReference>
<dbReference type="InterPro" id="IPR036390">
    <property type="entry name" value="WH_DNA-bd_sf"/>
</dbReference>
<keyword evidence="5" id="KW-0963">Cytoplasm</keyword>
<dbReference type="FunFam" id="3.30.1490.190:FF:000008">
    <property type="entry name" value="Ferric uptake regulator, Fur family"/>
    <property type="match status" value="1"/>
</dbReference>
<dbReference type="SUPFAM" id="SSF46785">
    <property type="entry name" value="Winged helix' DNA-binding domain"/>
    <property type="match status" value="1"/>
</dbReference>
<proteinExistence type="inferred from homology"/>
<evidence type="ECO:0000256" key="6">
    <source>
        <dbReference type="ARBA" id="ARBA00022491"/>
    </source>
</evidence>
<dbReference type="PANTHER" id="PTHR33202">
    <property type="entry name" value="ZINC UPTAKE REGULATION PROTEIN"/>
    <property type="match status" value="1"/>
</dbReference>
<organism evidence="15">
    <name type="scientific">Planktothricoides sp. SpSt-374</name>
    <dbReference type="NCBI Taxonomy" id="2282167"/>
    <lineage>
        <taxon>Bacteria</taxon>
        <taxon>Bacillati</taxon>
        <taxon>Cyanobacteriota</taxon>
        <taxon>Cyanophyceae</taxon>
        <taxon>Oscillatoriophycideae</taxon>
        <taxon>Oscillatoriales</taxon>
        <taxon>Oscillatoriaceae</taxon>
        <taxon>Planktothricoides</taxon>
    </lineage>
</organism>
<sequence>MAFYTEAALKAVLKDRGLRLTPQRERILRIFQTLPQGKHLNAEELYQLLRRQEELEDAPPGRQIGLATVYRTVKLMALLGILRELELAEGHKHYELNQPSPQHHHHLVCVNCHKTIEFTNEVVLQICRKQAESAQFDMLDCQMTIHAICPEAVDRGWPSVLPEDWECPRSGWSRDAAEFS</sequence>
<keyword evidence="11" id="KW-0238">DNA-binding</keyword>
<gene>
    <name evidence="15" type="ORF">ENR15_07865</name>
</gene>
<keyword evidence="6" id="KW-0678">Repressor</keyword>
<accession>A0A7C3VJ16</accession>
<dbReference type="InterPro" id="IPR002481">
    <property type="entry name" value="FUR"/>
</dbReference>
<comment type="cofactor">
    <cofactor evidence="14">
        <name>Mn(2+)</name>
        <dbReference type="ChEBI" id="CHEBI:29035"/>
    </cofactor>
    <cofactor evidence="14">
        <name>Fe(2+)</name>
        <dbReference type="ChEBI" id="CHEBI:29033"/>
    </cofactor>
    <text evidence="14">Binds 1 Mn(2+) or Fe(2+) ion per subunit.</text>
</comment>
<dbReference type="Gene3D" id="3.30.1490.190">
    <property type="match status" value="1"/>
</dbReference>
<evidence type="ECO:0000256" key="12">
    <source>
        <dbReference type="ARBA" id="ARBA00023163"/>
    </source>
</evidence>
<dbReference type="GO" id="GO:0005737">
    <property type="term" value="C:cytoplasm"/>
    <property type="evidence" value="ECO:0007669"/>
    <property type="project" value="UniProtKB-SubCell"/>
</dbReference>
<evidence type="ECO:0000256" key="13">
    <source>
        <dbReference type="PIRSR" id="PIRSR602481-1"/>
    </source>
</evidence>
<keyword evidence="7 13" id="KW-0479">Metal-binding</keyword>
<name>A0A7C3VJ16_9CYAN</name>
<dbReference type="InterPro" id="IPR043135">
    <property type="entry name" value="Fur_C"/>
</dbReference>
<evidence type="ECO:0000256" key="1">
    <source>
        <dbReference type="ARBA" id="ARBA00004496"/>
    </source>
</evidence>
<dbReference type="CDD" id="cd07153">
    <property type="entry name" value="Fur_like"/>
    <property type="match status" value="1"/>
</dbReference>
<comment type="caution">
    <text evidence="15">The sequence shown here is derived from an EMBL/GenBank/DDBJ whole genome shotgun (WGS) entry which is preliminary data.</text>
</comment>
<evidence type="ECO:0000256" key="3">
    <source>
        <dbReference type="ARBA" id="ARBA00011738"/>
    </source>
</evidence>
<evidence type="ECO:0000256" key="10">
    <source>
        <dbReference type="ARBA" id="ARBA00023015"/>
    </source>
</evidence>
<dbReference type="GO" id="GO:0008270">
    <property type="term" value="F:zinc ion binding"/>
    <property type="evidence" value="ECO:0007669"/>
    <property type="project" value="TreeGrafter"/>
</dbReference>
<evidence type="ECO:0000256" key="4">
    <source>
        <dbReference type="ARBA" id="ARBA00020910"/>
    </source>
</evidence>
<evidence type="ECO:0000256" key="8">
    <source>
        <dbReference type="ARBA" id="ARBA00022833"/>
    </source>
</evidence>
<feature type="binding site" evidence="13">
    <location>
        <position position="109"/>
    </location>
    <ligand>
        <name>Zn(2+)</name>
        <dbReference type="ChEBI" id="CHEBI:29105"/>
    </ligand>
</feature>
<dbReference type="GO" id="GO:0000976">
    <property type="term" value="F:transcription cis-regulatory region binding"/>
    <property type="evidence" value="ECO:0007669"/>
    <property type="project" value="TreeGrafter"/>
</dbReference>
<comment type="similarity">
    <text evidence="2">Belongs to the Fur family.</text>
</comment>
<feature type="binding site" evidence="13">
    <location>
        <position position="112"/>
    </location>
    <ligand>
        <name>Zn(2+)</name>
        <dbReference type="ChEBI" id="CHEBI:29105"/>
    </ligand>
</feature>
<dbReference type="GO" id="GO:1900376">
    <property type="term" value="P:regulation of secondary metabolite biosynthetic process"/>
    <property type="evidence" value="ECO:0007669"/>
    <property type="project" value="TreeGrafter"/>
</dbReference>
<dbReference type="PANTHER" id="PTHR33202:SF19">
    <property type="entry name" value="FERRIC UPTAKE REGULATION PROTEIN"/>
    <property type="match status" value="1"/>
</dbReference>
<evidence type="ECO:0000256" key="14">
    <source>
        <dbReference type="PIRSR" id="PIRSR602481-2"/>
    </source>
</evidence>
<comment type="subcellular location">
    <subcellularLocation>
        <location evidence="1">Cytoplasm</location>
    </subcellularLocation>
</comment>
<evidence type="ECO:0000256" key="5">
    <source>
        <dbReference type="ARBA" id="ARBA00022490"/>
    </source>
</evidence>
<dbReference type="GO" id="GO:0003700">
    <property type="term" value="F:DNA-binding transcription factor activity"/>
    <property type="evidence" value="ECO:0007669"/>
    <property type="project" value="InterPro"/>
</dbReference>
<feature type="binding site" evidence="13">
    <location>
        <position position="149"/>
    </location>
    <ligand>
        <name>Zn(2+)</name>
        <dbReference type="ChEBI" id="CHEBI:29105"/>
    </ligand>
</feature>
<dbReference type="GO" id="GO:0045892">
    <property type="term" value="P:negative regulation of DNA-templated transcription"/>
    <property type="evidence" value="ECO:0007669"/>
    <property type="project" value="TreeGrafter"/>
</dbReference>
<dbReference type="EMBL" id="DSPX01000078">
    <property type="protein sequence ID" value="HGG00557.1"/>
    <property type="molecule type" value="Genomic_DNA"/>
</dbReference>
<protein>
    <recommendedName>
        <fullName evidence="4">Ferric uptake regulation protein</fullName>
    </recommendedName>
</protein>
<comment type="cofactor">
    <cofactor evidence="13">
        <name>Zn(2+)</name>
        <dbReference type="ChEBI" id="CHEBI:29105"/>
    </cofactor>
    <text evidence="13">Binds 1 zinc ion per subunit.</text>
</comment>
<evidence type="ECO:0000313" key="15">
    <source>
        <dbReference type="EMBL" id="HGG00557.1"/>
    </source>
</evidence>
<dbReference type="InterPro" id="IPR036388">
    <property type="entry name" value="WH-like_DNA-bd_sf"/>
</dbReference>
<keyword evidence="8 13" id="KW-0862">Zinc</keyword>
<keyword evidence="12" id="KW-0804">Transcription</keyword>
<dbReference type="AlphaFoldDB" id="A0A7C3VJ16"/>
<comment type="subunit">
    <text evidence="3">Homodimer.</text>
</comment>
<feature type="binding site" evidence="14">
    <location>
        <position position="103"/>
    </location>
    <ligand>
        <name>Fe cation</name>
        <dbReference type="ChEBI" id="CHEBI:24875"/>
    </ligand>
</feature>
<evidence type="ECO:0000256" key="2">
    <source>
        <dbReference type="ARBA" id="ARBA00007957"/>
    </source>
</evidence>
<reference evidence="15" key="1">
    <citation type="journal article" date="2020" name="mSystems">
        <title>Genome- and Community-Level Interaction Insights into Carbon Utilization and Element Cycling Functions of Hydrothermarchaeota in Hydrothermal Sediment.</title>
        <authorList>
            <person name="Zhou Z."/>
            <person name="Liu Y."/>
            <person name="Xu W."/>
            <person name="Pan J."/>
            <person name="Luo Z.H."/>
            <person name="Li M."/>
        </authorList>
    </citation>
    <scope>NUCLEOTIDE SEQUENCE [LARGE SCALE GENOMIC DNA]</scope>
    <source>
        <strain evidence="15">SpSt-374</strain>
    </source>
</reference>
<keyword evidence="9 14" id="KW-0408">Iron</keyword>
<keyword evidence="10" id="KW-0805">Transcription regulation</keyword>
<evidence type="ECO:0000256" key="11">
    <source>
        <dbReference type="ARBA" id="ARBA00023125"/>
    </source>
</evidence>
<evidence type="ECO:0000256" key="7">
    <source>
        <dbReference type="ARBA" id="ARBA00022723"/>
    </source>
</evidence>
<dbReference type="Pfam" id="PF01475">
    <property type="entry name" value="FUR"/>
    <property type="match status" value="1"/>
</dbReference>
<evidence type="ECO:0000256" key="9">
    <source>
        <dbReference type="ARBA" id="ARBA00023004"/>
    </source>
</evidence>